<feature type="domain" description="Magnesium transporter MgtE intracellular" evidence="1">
    <location>
        <begin position="134"/>
        <end position="188"/>
    </location>
</feature>
<proteinExistence type="predicted"/>
<evidence type="ECO:0000313" key="3">
    <source>
        <dbReference type="Proteomes" id="UP000243507"/>
    </source>
</evidence>
<reference evidence="2 3" key="1">
    <citation type="submission" date="2017-09" db="EMBL/GenBank/DDBJ databases">
        <title>A multilocus sequence analysis scheme for characterization of bacteria in the genus Thioclava.</title>
        <authorList>
            <person name="Liu Y."/>
            <person name="Shao Z."/>
        </authorList>
    </citation>
    <scope>NUCLEOTIDE SEQUENCE [LARGE SCALE GENOMIC DNA]</scope>
    <source>
        <strain evidence="2 3">CAU 1312</strain>
    </source>
</reference>
<sequence length="198" mass="21187">MTRPRAKPAKRKRSRIWRFGLQAVFVLLILSGVLRFGDAAWGALAESGHTASEATGAGECVTDEAVLAMMSELTLRETRLDAREASQAARDQAMRTAEGHLEARLAELKAAEAELARTIAIADRGAEDDVSHLVALYESMKPKEAAPLFEEMAPDFAAGFLARMRPDAAAGVLAALDPKTGYAISVLLAGRNADAPRN</sequence>
<evidence type="ECO:0000259" key="1">
    <source>
        <dbReference type="Pfam" id="PF03448"/>
    </source>
</evidence>
<protein>
    <recommendedName>
        <fullName evidence="1">Magnesium transporter MgtE intracellular domain-containing protein</fullName>
    </recommendedName>
</protein>
<dbReference type="OrthoDB" id="9791432at2"/>
<dbReference type="RefSeq" id="WP_096434240.1">
    <property type="nucleotide sequence ID" value="NZ_NTJD01000009.1"/>
</dbReference>
<dbReference type="Proteomes" id="UP000243507">
    <property type="component" value="Unassembled WGS sequence"/>
</dbReference>
<accession>A0A2A4CNT2</accession>
<keyword evidence="3" id="KW-1185">Reference proteome</keyword>
<gene>
    <name evidence="2" type="ORF">CLN94_12270</name>
</gene>
<organism evidence="2 3">
    <name type="scientific">Pseudothioclava arenosa</name>
    <dbReference type="NCBI Taxonomy" id="1795308"/>
    <lineage>
        <taxon>Bacteria</taxon>
        <taxon>Pseudomonadati</taxon>
        <taxon>Pseudomonadota</taxon>
        <taxon>Alphaproteobacteria</taxon>
        <taxon>Rhodobacterales</taxon>
        <taxon>Paracoccaceae</taxon>
        <taxon>Pseudothioclava</taxon>
    </lineage>
</organism>
<dbReference type="InterPro" id="IPR006668">
    <property type="entry name" value="Mg_transptr_MgtE_intracell_dom"/>
</dbReference>
<dbReference type="SUPFAM" id="SSF158791">
    <property type="entry name" value="MgtE N-terminal domain-like"/>
    <property type="match status" value="1"/>
</dbReference>
<dbReference type="AlphaFoldDB" id="A0A2A4CNT2"/>
<dbReference type="EMBL" id="NTJD01000009">
    <property type="protein sequence ID" value="PCD75922.1"/>
    <property type="molecule type" value="Genomic_DNA"/>
</dbReference>
<name>A0A2A4CNT2_9RHOB</name>
<dbReference type="Pfam" id="PF03448">
    <property type="entry name" value="MgtE_N"/>
    <property type="match status" value="1"/>
</dbReference>
<evidence type="ECO:0000313" key="2">
    <source>
        <dbReference type="EMBL" id="PCD75922.1"/>
    </source>
</evidence>
<comment type="caution">
    <text evidence="2">The sequence shown here is derived from an EMBL/GenBank/DDBJ whole genome shotgun (WGS) entry which is preliminary data.</text>
</comment>